<dbReference type="RefSeq" id="WP_344163475.1">
    <property type="nucleotide sequence ID" value="NZ_BAAANF010000026.1"/>
</dbReference>
<evidence type="ECO:0000256" key="1">
    <source>
        <dbReference type="ARBA" id="ARBA00000085"/>
    </source>
</evidence>
<keyword evidence="9" id="KW-0472">Membrane</keyword>
<evidence type="ECO:0000256" key="3">
    <source>
        <dbReference type="ARBA" id="ARBA00022553"/>
    </source>
</evidence>
<protein>
    <recommendedName>
        <fullName evidence="2">histidine kinase</fullName>
        <ecNumber evidence="2">2.7.13.3</ecNumber>
    </recommendedName>
</protein>
<dbReference type="InterPro" id="IPR036890">
    <property type="entry name" value="HATPase_C_sf"/>
</dbReference>
<dbReference type="Pfam" id="PF07730">
    <property type="entry name" value="HisKA_3"/>
    <property type="match status" value="1"/>
</dbReference>
<evidence type="ECO:0000256" key="9">
    <source>
        <dbReference type="SAM" id="Phobius"/>
    </source>
</evidence>
<dbReference type="PANTHER" id="PTHR24421">
    <property type="entry name" value="NITRATE/NITRITE SENSOR PROTEIN NARX-RELATED"/>
    <property type="match status" value="1"/>
</dbReference>
<evidence type="ECO:0000256" key="7">
    <source>
        <dbReference type="ARBA" id="ARBA00022840"/>
    </source>
</evidence>
<dbReference type="EMBL" id="BAAANF010000026">
    <property type="protein sequence ID" value="GAA1715713.1"/>
    <property type="molecule type" value="Genomic_DNA"/>
</dbReference>
<evidence type="ECO:0000313" key="12">
    <source>
        <dbReference type="Proteomes" id="UP001500280"/>
    </source>
</evidence>
<feature type="transmembrane region" description="Helical" evidence="9">
    <location>
        <begin position="32"/>
        <end position="49"/>
    </location>
</feature>
<dbReference type="InterPro" id="IPR050482">
    <property type="entry name" value="Sensor_HK_TwoCompSys"/>
</dbReference>
<dbReference type="InterPro" id="IPR011712">
    <property type="entry name" value="Sig_transdc_His_kin_sub3_dim/P"/>
</dbReference>
<feature type="transmembrane region" description="Helical" evidence="9">
    <location>
        <begin position="56"/>
        <end position="73"/>
    </location>
</feature>
<organism evidence="11 12">
    <name type="scientific">Kribbella yunnanensis</name>
    <dbReference type="NCBI Taxonomy" id="190194"/>
    <lineage>
        <taxon>Bacteria</taxon>
        <taxon>Bacillati</taxon>
        <taxon>Actinomycetota</taxon>
        <taxon>Actinomycetes</taxon>
        <taxon>Propionibacteriales</taxon>
        <taxon>Kribbellaceae</taxon>
        <taxon>Kribbella</taxon>
    </lineage>
</organism>
<keyword evidence="4" id="KW-0808">Transferase</keyword>
<comment type="catalytic activity">
    <reaction evidence="1">
        <text>ATP + protein L-histidine = ADP + protein N-phospho-L-histidine.</text>
        <dbReference type="EC" id="2.7.13.3"/>
    </reaction>
</comment>
<name>A0ABP4V0W4_9ACTN</name>
<dbReference type="Proteomes" id="UP001500280">
    <property type="component" value="Unassembled WGS sequence"/>
</dbReference>
<accession>A0ABP4V0W4</accession>
<evidence type="ECO:0000256" key="6">
    <source>
        <dbReference type="ARBA" id="ARBA00022777"/>
    </source>
</evidence>
<evidence type="ECO:0000256" key="5">
    <source>
        <dbReference type="ARBA" id="ARBA00022741"/>
    </source>
</evidence>
<comment type="caution">
    <text evidence="11">The sequence shown here is derived from an EMBL/GenBank/DDBJ whole genome shotgun (WGS) entry which is preliminary data.</text>
</comment>
<feature type="domain" description="Signal transduction histidine kinase subgroup 3 dimerisation and phosphoacceptor" evidence="10">
    <location>
        <begin position="196"/>
        <end position="259"/>
    </location>
</feature>
<dbReference type="CDD" id="cd16917">
    <property type="entry name" value="HATPase_UhpB-NarQ-NarX-like"/>
    <property type="match status" value="1"/>
</dbReference>
<evidence type="ECO:0000259" key="10">
    <source>
        <dbReference type="Pfam" id="PF07730"/>
    </source>
</evidence>
<keyword evidence="8" id="KW-0902">Two-component regulatory system</keyword>
<gene>
    <name evidence="11" type="ORF">GCM10009745_75130</name>
</gene>
<evidence type="ECO:0000256" key="8">
    <source>
        <dbReference type="ARBA" id="ARBA00023012"/>
    </source>
</evidence>
<feature type="transmembrane region" description="Helical" evidence="9">
    <location>
        <begin position="144"/>
        <end position="161"/>
    </location>
</feature>
<dbReference type="Gene3D" id="3.30.565.10">
    <property type="entry name" value="Histidine kinase-like ATPase, C-terminal domain"/>
    <property type="match status" value="1"/>
</dbReference>
<keyword evidence="5" id="KW-0547">Nucleotide-binding</keyword>
<evidence type="ECO:0000313" key="11">
    <source>
        <dbReference type="EMBL" id="GAA1715713.1"/>
    </source>
</evidence>
<keyword evidence="3" id="KW-0597">Phosphoprotein</keyword>
<keyword evidence="9" id="KW-1133">Transmembrane helix</keyword>
<dbReference type="Gene3D" id="1.20.5.1930">
    <property type="match status" value="1"/>
</dbReference>
<feature type="transmembrane region" description="Helical" evidence="9">
    <location>
        <begin position="79"/>
        <end position="108"/>
    </location>
</feature>
<dbReference type="EC" id="2.7.13.3" evidence="2"/>
<feature type="transmembrane region" description="Helical" evidence="9">
    <location>
        <begin position="120"/>
        <end position="138"/>
    </location>
</feature>
<keyword evidence="9" id="KW-0812">Transmembrane</keyword>
<dbReference type="GO" id="GO:0016301">
    <property type="term" value="F:kinase activity"/>
    <property type="evidence" value="ECO:0007669"/>
    <property type="project" value="UniProtKB-KW"/>
</dbReference>
<reference evidence="12" key="1">
    <citation type="journal article" date="2019" name="Int. J. Syst. Evol. Microbiol.">
        <title>The Global Catalogue of Microorganisms (GCM) 10K type strain sequencing project: providing services to taxonomists for standard genome sequencing and annotation.</title>
        <authorList>
            <consortium name="The Broad Institute Genomics Platform"/>
            <consortium name="The Broad Institute Genome Sequencing Center for Infectious Disease"/>
            <person name="Wu L."/>
            <person name="Ma J."/>
        </authorList>
    </citation>
    <scope>NUCLEOTIDE SEQUENCE [LARGE SCALE GENOMIC DNA]</scope>
    <source>
        <strain evidence="12">JCM 14307</strain>
    </source>
</reference>
<dbReference type="SUPFAM" id="SSF55874">
    <property type="entry name" value="ATPase domain of HSP90 chaperone/DNA topoisomerase II/histidine kinase"/>
    <property type="match status" value="1"/>
</dbReference>
<proteinExistence type="predicted"/>
<keyword evidence="6 11" id="KW-0418">Kinase</keyword>
<sequence length="402" mass="43368">MVEDQAGASTRHVAMDLSHPNRRWPSLSVAQVNHLVTSTFPLLVALVAFQRFDSAGAIALTGGLAQTIALTWARRFPAAMMLVIIAVEAAIYLAGGNVLTFGVIIAAYYAGSWGSRRQRIVALTFGLGYCAVAVAFTIGYDRPLAMAGALVMCFLGFWISGRFEASQRSRISELRETSSRLAEERAVAEQQAADRERALLARELHDILNHSVTRMVLDAEAGAETGDEAAARQTLYRVADTGRDSLAELRRLLGVLRTETPGELRPPPDLNQLDELVARIPSSGPQVTVDRQGEVRQADTSIELAAYRVVQESLTNVAKHAGAVPTVVRLTYLTGALEIEVVNELPRNRLHKKALRGTGLVGLRERVELLGGTLHAGPTKTGFAVYATLPLRQPVRSGSGGS</sequence>
<dbReference type="PANTHER" id="PTHR24421:SF10">
    <property type="entry name" value="NITRATE_NITRITE SENSOR PROTEIN NARQ"/>
    <property type="match status" value="1"/>
</dbReference>
<keyword evidence="12" id="KW-1185">Reference proteome</keyword>
<keyword evidence="7" id="KW-0067">ATP-binding</keyword>
<evidence type="ECO:0000256" key="4">
    <source>
        <dbReference type="ARBA" id="ARBA00022679"/>
    </source>
</evidence>
<evidence type="ECO:0000256" key="2">
    <source>
        <dbReference type="ARBA" id="ARBA00012438"/>
    </source>
</evidence>